<feature type="transmembrane region" description="Helical" evidence="8">
    <location>
        <begin position="106"/>
        <end position="124"/>
    </location>
</feature>
<dbReference type="GO" id="GO:0005886">
    <property type="term" value="C:plasma membrane"/>
    <property type="evidence" value="ECO:0007669"/>
    <property type="project" value="UniProtKB-SubCell"/>
</dbReference>
<evidence type="ECO:0000256" key="2">
    <source>
        <dbReference type="ARBA" id="ARBA00007977"/>
    </source>
</evidence>
<reference evidence="10" key="1">
    <citation type="submission" date="2016-06" db="EMBL/GenBank/DDBJ databases">
        <authorList>
            <person name="Varghese N."/>
            <person name="Submissions Spin"/>
        </authorList>
    </citation>
    <scope>NUCLEOTIDE SEQUENCE [LARGE SCALE GENOMIC DNA]</scope>
    <source>
        <strain evidence="10">DSM 43909</strain>
    </source>
</reference>
<comment type="subcellular location">
    <subcellularLocation>
        <location evidence="1">Cell membrane</location>
        <topology evidence="1">Multi-pass membrane protein</topology>
    </subcellularLocation>
</comment>
<keyword evidence="4 8" id="KW-0812">Transmembrane</keyword>
<evidence type="ECO:0000256" key="7">
    <source>
        <dbReference type="SAM" id="MobiDB-lite"/>
    </source>
</evidence>
<name>A0A1C4VYU4_MICVI</name>
<evidence type="ECO:0000256" key="6">
    <source>
        <dbReference type="ARBA" id="ARBA00023136"/>
    </source>
</evidence>
<feature type="transmembrane region" description="Helical" evidence="8">
    <location>
        <begin position="27"/>
        <end position="60"/>
    </location>
</feature>
<feature type="transmembrane region" description="Helical" evidence="8">
    <location>
        <begin position="81"/>
        <end position="100"/>
    </location>
</feature>
<protein>
    <submittedName>
        <fullName evidence="9">Conserved hypothetical integral membrane protein</fullName>
    </submittedName>
</protein>
<dbReference type="RefSeq" id="WP_231935098.1">
    <property type="nucleotide sequence ID" value="NZ_LT607411.1"/>
</dbReference>
<evidence type="ECO:0000256" key="5">
    <source>
        <dbReference type="ARBA" id="ARBA00022989"/>
    </source>
</evidence>
<dbReference type="InterPro" id="IPR018383">
    <property type="entry name" value="UPF0324_pro"/>
</dbReference>
<sequence>MDTDLGNGAGPVATPRDANPRRLGPGLLLAVGLGVAAAAGGHAVPVVGAPVLAIVGGMLVGPFARRRRWAIDPGARFAGRYVLQAAIVIFGLGLSLAAVVRIGVSSLPVMLGTLAACFAVAALAGRALGVSADLRLLLGSGTGICGASAIGAVAPVIAAGEAAIGYAMSTIFVFNLLAVLVFPPVGHLLGLDAQSFGLWAGTAVNDTSSVVAAGYAYSRAAGDEAVAVKLTRALMIIPLVLAVALARNRARAGDTGVRGEPERPAAGPAGEARVAGRRPGGRLRISRLVPTFIPLFLLATAANTLGLVPERARDGLGLAAAAVLAVAMAGIGLGISTRELRRSGIRPLILGGLLSLTVAVTGLGLQALFT</sequence>
<dbReference type="Proteomes" id="UP000198242">
    <property type="component" value="Chromosome I"/>
</dbReference>
<dbReference type="AlphaFoldDB" id="A0A1C4VYU4"/>
<dbReference type="PANTHER" id="PTHR30106">
    <property type="entry name" value="INNER MEMBRANE PROTEIN YEIH-RELATED"/>
    <property type="match status" value="1"/>
</dbReference>
<feature type="region of interest" description="Disordered" evidence="7">
    <location>
        <begin position="253"/>
        <end position="273"/>
    </location>
</feature>
<feature type="transmembrane region" description="Helical" evidence="8">
    <location>
        <begin position="288"/>
        <end position="309"/>
    </location>
</feature>
<dbReference type="PANTHER" id="PTHR30106:SF1">
    <property type="entry name" value="UPF0324 MEMBRANE PROTEIN FN0533"/>
    <property type="match status" value="1"/>
</dbReference>
<proteinExistence type="inferred from homology"/>
<accession>A0A1C4VYU4</accession>
<dbReference type="Pfam" id="PF03601">
    <property type="entry name" value="Cons_hypoth698"/>
    <property type="match status" value="1"/>
</dbReference>
<keyword evidence="10" id="KW-1185">Reference proteome</keyword>
<keyword evidence="6 8" id="KW-0472">Membrane</keyword>
<dbReference type="EMBL" id="LT607411">
    <property type="protein sequence ID" value="SCE88951.1"/>
    <property type="molecule type" value="Genomic_DNA"/>
</dbReference>
<evidence type="ECO:0000256" key="1">
    <source>
        <dbReference type="ARBA" id="ARBA00004651"/>
    </source>
</evidence>
<comment type="similarity">
    <text evidence="2">Belongs to the UPF0324 family.</text>
</comment>
<keyword evidence="3" id="KW-1003">Cell membrane</keyword>
<evidence type="ECO:0000256" key="8">
    <source>
        <dbReference type="SAM" id="Phobius"/>
    </source>
</evidence>
<feature type="transmembrane region" description="Helical" evidence="8">
    <location>
        <begin position="163"/>
        <end position="184"/>
    </location>
</feature>
<organism evidence="9 10">
    <name type="scientific">Micromonospora viridifaciens</name>
    <dbReference type="NCBI Taxonomy" id="1881"/>
    <lineage>
        <taxon>Bacteria</taxon>
        <taxon>Bacillati</taxon>
        <taxon>Actinomycetota</taxon>
        <taxon>Actinomycetes</taxon>
        <taxon>Micromonosporales</taxon>
        <taxon>Micromonosporaceae</taxon>
        <taxon>Micromonospora</taxon>
    </lineage>
</organism>
<gene>
    <name evidence="9" type="ORF">GA0074695_1921</name>
</gene>
<evidence type="ECO:0000313" key="9">
    <source>
        <dbReference type="EMBL" id="SCE88951.1"/>
    </source>
</evidence>
<feature type="compositionally biased region" description="Low complexity" evidence="7">
    <location>
        <begin position="264"/>
        <end position="273"/>
    </location>
</feature>
<feature type="transmembrane region" description="Helical" evidence="8">
    <location>
        <begin position="136"/>
        <end position="157"/>
    </location>
</feature>
<evidence type="ECO:0000256" key="3">
    <source>
        <dbReference type="ARBA" id="ARBA00022475"/>
    </source>
</evidence>
<evidence type="ECO:0000256" key="4">
    <source>
        <dbReference type="ARBA" id="ARBA00022692"/>
    </source>
</evidence>
<keyword evidence="5 8" id="KW-1133">Transmembrane helix</keyword>
<evidence type="ECO:0000313" key="10">
    <source>
        <dbReference type="Proteomes" id="UP000198242"/>
    </source>
</evidence>
<feature type="transmembrane region" description="Helical" evidence="8">
    <location>
        <begin position="348"/>
        <end position="369"/>
    </location>
</feature>
<feature type="transmembrane region" description="Helical" evidence="8">
    <location>
        <begin position="315"/>
        <end position="336"/>
    </location>
</feature>